<dbReference type="EnsemblMetazoa" id="CLYHEMT009830.1">
    <property type="protein sequence ID" value="CLYHEMP009830.1"/>
    <property type="gene ID" value="CLYHEMG009830"/>
</dbReference>
<organism evidence="3 4">
    <name type="scientific">Clytia hemisphaerica</name>
    <dbReference type="NCBI Taxonomy" id="252671"/>
    <lineage>
        <taxon>Eukaryota</taxon>
        <taxon>Metazoa</taxon>
        <taxon>Cnidaria</taxon>
        <taxon>Hydrozoa</taxon>
        <taxon>Hydroidolina</taxon>
        <taxon>Leptothecata</taxon>
        <taxon>Obeliida</taxon>
        <taxon>Clytiidae</taxon>
        <taxon>Clytia</taxon>
    </lineage>
</organism>
<dbReference type="OrthoDB" id="6021489at2759"/>
<reference evidence="3" key="1">
    <citation type="submission" date="2021-01" db="UniProtKB">
        <authorList>
            <consortium name="EnsemblMetazoa"/>
        </authorList>
    </citation>
    <scope>IDENTIFICATION</scope>
</reference>
<dbReference type="GeneID" id="136800408"/>
<sequence>MESSPVEKEKFTRRPKLDKNKGKKENFIQRKLKFIISTLNVQTLPSVLKKQELAHHAKTHGIDVICIQEHRIVHSEILLQEKINGYTLLTSSAWKNDINAATGGVGFLLSYRAVKSITSIKSHNQRVIELTQDGNPKTTILSCYSPHNNYPEDSIKSFYHDIFAILDTIPAHNFLLLGGDYNAQLGPEDARFIYSTETNRNDTYLKDFMLQYNLIATNTALCYRKNRLWTHKKRMAKKRNLTAS</sequence>
<name>A0A7M5V4V0_9CNID</name>
<evidence type="ECO:0000256" key="1">
    <source>
        <dbReference type="SAM" id="MobiDB-lite"/>
    </source>
</evidence>
<dbReference type="GO" id="GO:0003824">
    <property type="term" value="F:catalytic activity"/>
    <property type="evidence" value="ECO:0007669"/>
    <property type="project" value="InterPro"/>
</dbReference>
<dbReference type="Pfam" id="PF03372">
    <property type="entry name" value="Exo_endo_phos"/>
    <property type="match status" value="1"/>
</dbReference>
<dbReference type="CDD" id="cd09076">
    <property type="entry name" value="L1-EN"/>
    <property type="match status" value="1"/>
</dbReference>
<accession>A0A7M5V4V0</accession>
<feature type="region of interest" description="Disordered" evidence="1">
    <location>
        <begin position="1"/>
        <end position="22"/>
    </location>
</feature>
<dbReference type="RefSeq" id="XP_066913167.1">
    <property type="nucleotide sequence ID" value="XM_067057066.1"/>
</dbReference>
<evidence type="ECO:0000313" key="3">
    <source>
        <dbReference type="EnsemblMetazoa" id="CLYHEMP009830.1"/>
    </source>
</evidence>
<dbReference type="Proteomes" id="UP000594262">
    <property type="component" value="Unplaced"/>
</dbReference>
<dbReference type="AlphaFoldDB" id="A0A7M5V4V0"/>
<evidence type="ECO:0000259" key="2">
    <source>
        <dbReference type="Pfam" id="PF03372"/>
    </source>
</evidence>
<dbReference type="SUPFAM" id="SSF56219">
    <property type="entry name" value="DNase I-like"/>
    <property type="match status" value="1"/>
</dbReference>
<feature type="domain" description="Endonuclease/exonuclease/phosphatase" evidence="2">
    <location>
        <begin position="38"/>
        <end position="193"/>
    </location>
</feature>
<protein>
    <recommendedName>
        <fullName evidence="2">Endonuclease/exonuclease/phosphatase domain-containing protein</fullName>
    </recommendedName>
</protein>
<dbReference type="InterPro" id="IPR005135">
    <property type="entry name" value="Endo/exonuclease/phosphatase"/>
</dbReference>
<keyword evidence="4" id="KW-1185">Reference proteome</keyword>
<dbReference type="Gene3D" id="3.60.10.10">
    <property type="entry name" value="Endonuclease/exonuclease/phosphatase"/>
    <property type="match status" value="1"/>
</dbReference>
<dbReference type="InterPro" id="IPR036691">
    <property type="entry name" value="Endo/exonu/phosph_ase_sf"/>
</dbReference>
<proteinExistence type="predicted"/>
<evidence type="ECO:0000313" key="4">
    <source>
        <dbReference type="Proteomes" id="UP000594262"/>
    </source>
</evidence>